<dbReference type="InterPro" id="IPR037663">
    <property type="entry name" value="Mosmo"/>
</dbReference>
<keyword evidence="3" id="KW-1185">Reference proteome</keyword>
<comment type="caution">
    <text evidence="2">The sequence shown here is derived from an EMBL/GenBank/DDBJ whole genome shotgun (WGS) entry which is preliminary data.</text>
</comment>
<dbReference type="EMBL" id="RJVU01005799">
    <property type="protein sequence ID" value="ROL54744.1"/>
    <property type="molecule type" value="Genomic_DNA"/>
</dbReference>
<feature type="transmembrane region" description="Helical" evidence="1">
    <location>
        <begin position="50"/>
        <end position="70"/>
    </location>
</feature>
<keyword evidence="1" id="KW-0812">Transmembrane</keyword>
<reference evidence="2 3" key="1">
    <citation type="submission" date="2018-10" db="EMBL/GenBank/DDBJ databases">
        <title>Genome assembly for a Yunnan-Guizhou Plateau 3E fish, Anabarilius grahami (Regan), and its evolutionary and genetic applications.</title>
        <authorList>
            <person name="Jiang W."/>
        </authorList>
    </citation>
    <scope>NUCLEOTIDE SEQUENCE [LARGE SCALE GENOMIC DNA]</scope>
    <source>
        <strain evidence="2">AG-KIZ</strain>
        <tissue evidence="2">Muscle</tissue>
    </source>
</reference>
<evidence type="ECO:0000313" key="2">
    <source>
        <dbReference type="EMBL" id="ROL54744.1"/>
    </source>
</evidence>
<gene>
    <name evidence="2" type="ORF">DPX16_3897</name>
</gene>
<dbReference type="OrthoDB" id="8768722at2759"/>
<organism evidence="2 3">
    <name type="scientific">Anabarilius grahami</name>
    <name type="common">Kanglang fish</name>
    <name type="synonym">Barilius grahami</name>
    <dbReference type="NCBI Taxonomy" id="495550"/>
    <lineage>
        <taxon>Eukaryota</taxon>
        <taxon>Metazoa</taxon>
        <taxon>Chordata</taxon>
        <taxon>Craniata</taxon>
        <taxon>Vertebrata</taxon>
        <taxon>Euteleostomi</taxon>
        <taxon>Actinopterygii</taxon>
        <taxon>Neopterygii</taxon>
        <taxon>Teleostei</taxon>
        <taxon>Ostariophysi</taxon>
        <taxon>Cypriniformes</taxon>
        <taxon>Xenocyprididae</taxon>
        <taxon>Xenocypridinae</taxon>
        <taxon>Xenocypridinae incertae sedis</taxon>
        <taxon>Anabarilius</taxon>
    </lineage>
</organism>
<name>A0A3N0Z929_ANAGA</name>
<dbReference type="PANTHER" id="PTHR31186">
    <property type="entry name" value="MODULATOR OF SMOOTHENED PROTEIN"/>
    <property type="match status" value="1"/>
</dbReference>
<dbReference type="Pfam" id="PF18800">
    <property type="entry name" value="Atthog"/>
    <property type="match status" value="1"/>
</dbReference>
<proteinExistence type="predicted"/>
<dbReference type="GO" id="GO:0060170">
    <property type="term" value="C:ciliary membrane"/>
    <property type="evidence" value="ECO:0007669"/>
    <property type="project" value="TreeGrafter"/>
</dbReference>
<dbReference type="GO" id="GO:0005794">
    <property type="term" value="C:Golgi apparatus"/>
    <property type="evidence" value="ECO:0007669"/>
    <property type="project" value="TreeGrafter"/>
</dbReference>
<feature type="transmembrane region" description="Helical" evidence="1">
    <location>
        <begin position="104"/>
        <end position="124"/>
    </location>
</feature>
<keyword evidence="1" id="KW-0472">Membrane</keyword>
<evidence type="ECO:0000313" key="3">
    <source>
        <dbReference type="Proteomes" id="UP000281406"/>
    </source>
</evidence>
<sequence>MLIRIHERNNKRPRETDLLKSDEASLFATDSWLLEKIKSNSLTQFNMQGAFLELLLLTRFIFLINVPALIVRALTVGLVRQCQTIHGRDRTCIPPRLPPEWVTTLFFIIMGIISLTVTCGLLVASHWRREATKYARWIAFTGTCFWGFCLREKSVFLAEGTVPAWTAGVFNVKRKETALIEKGRRQGMVLYVSRSCMPPTFVERKDNKLVENAGRDTLGRALSPTNRTPHILSSALRAGQDAALLQKRETGKREQY</sequence>
<dbReference type="PANTHER" id="PTHR31186:SF1">
    <property type="entry name" value="MODULATOR OF SMOOTHENED PROTEIN"/>
    <property type="match status" value="1"/>
</dbReference>
<dbReference type="GO" id="GO:0045879">
    <property type="term" value="P:negative regulation of smoothened signaling pathway"/>
    <property type="evidence" value="ECO:0007669"/>
    <property type="project" value="TreeGrafter"/>
</dbReference>
<keyword evidence="1" id="KW-1133">Transmembrane helix</keyword>
<dbReference type="Proteomes" id="UP000281406">
    <property type="component" value="Unassembled WGS sequence"/>
</dbReference>
<dbReference type="AlphaFoldDB" id="A0A3N0Z929"/>
<evidence type="ECO:0000256" key="1">
    <source>
        <dbReference type="SAM" id="Phobius"/>
    </source>
</evidence>
<protein>
    <submittedName>
        <fullName evidence="2">Uncharacterized protein</fullName>
    </submittedName>
</protein>
<accession>A0A3N0Z929</accession>